<dbReference type="OrthoDB" id="10029527at2759"/>
<dbReference type="Pfam" id="PF24456">
    <property type="entry name" value="RHD_RETREG1-3"/>
    <property type="match status" value="1"/>
</dbReference>
<gene>
    <name evidence="13" type="primary">RETREG3</name>
</gene>
<dbReference type="AlphaFoldDB" id="A0A6P9BX19"/>
<evidence type="ECO:0000259" key="11">
    <source>
        <dbReference type="Pfam" id="PF24456"/>
    </source>
</evidence>
<dbReference type="GeneID" id="117664830"/>
<dbReference type="KEGG" id="pgut:117664830"/>
<dbReference type="PANTHER" id="PTHR28659:SF1">
    <property type="entry name" value="RETICULOPHAGY REGULATOR 3"/>
    <property type="match status" value="1"/>
</dbReference>
<feature type="region of interest" description="Disordered" evidence="9">
    <location>
        <begin position="429"/>
        <end position="453"/>
    </location>
</feature>
<comment type="subcellular location">
    <subcellularLocation>
        <location evidence="1">Endoplasmic reticulum membrane</location>
        <topology evidence="1">Multi-pass membrane protein</topology>
    </subcellularLocation>
</comment>
<keyword evidence="4 10" id="KW-0812">Transmembrane</keyword>
<dbReference type="FunCoup" id="A0A6P9BX19">
    <property type="interactions" value="255"/>
</dbReference>
<feature type="compositionally biased region" description="Polar residues" evidence="9">
    <location>
        <begin position="429"/>
        <end position="447"/>
    </location>
</feature>
<dbReference type="RefSeq" id="XP_034272075.1">
    <property type="nucleotide sequence ID" value="XM_034416184.2"/>
</dbReference>
<evidence type="ECO:0000313" key="13">
    <source>
        <dbReference type="RefSeq" id="XP_034272075.1"/>
    </source>
</evidence>
<organism evidence="12 13">
    <name type="scientific">Pantherophis guttatus</name>
    <name type="common">Corn snake</name>
    <name type="synonym">Elaphe guttata</name>
    <dbReference type="NCBI Taxonomy" id="94885"/>
    <lineage>
        <taxon>Eukaryota</taxon>
        <taxon>Metazoa</taxon>
        <taxon>Chordata</taxon>
        <taxon>Craniata</taxon>
        <taxon>Vertebrata</taxon>
        <taxon>Euteleostomi</taxon>
        <taxon>Lepidosauria</taxon>
        <taxon>Squamata</taxon>
        <taxon>Bifurcata</taxon>
        <taxon>Unidentata</taxon>
        <taxon>Episquamata</taxon>
        <taxon>Toxicofera</taxon>
        <taxon>Serpentes</taxon>
        <taxon>Colubroidea</taxon>
        <taxon>Colubridae</taxon>
        <taxon>Colubrinae</taxon>
        <taxon>Pantherophis</taxon>
    </lineage>
</organism>
<keyword evidence="7" id="KW-0072">Autophagy</keyword>
<feature type="region of interest" description="Disordered" evidence="9">
    <location>
        <begin position="308"/>
        <end position="385"/>
    </location>
</feature>
<protein>
    <submittedName>
        <fullName evidence="13">Reticulophagy regulator 3 isoform X1</fullName>
    </submittedName>
</protein>
<accession>A0A6P9BX19</accession>
<keyword evidence="3" id="KW-0597">Phosphoprotein</keyword>
<evidence type="ECO:0000256" key="9">
    <source>
        <dbReference type="SAM" id="MobiDB-lite"/>
    </source>
</evidence>
<dbReference type="GO" id="GO:0061709">
    <property type="term" value="P:reticulophagy"/>
    <property type="evidence" value="ECO:0007669"/>
    <property type="project" value="InterPro"/>
</dbReference>
<evidence type="ECO:0000256" key="5">
    <source>
        <dbReference type="ARBA" id="ARBA00022824"/>
    </source>
</evidence>
<proteinExistence type="inferred from homology"/>
<dbReference type="InParanoid" id="A0A6P9BX19"/>
<keyword evidence="12" id="KW-1185">Reference proteome</keyword>
<dbReference type="OMA" id="HRVFQHV"/>
<dbReference type="GO" id="GO:0005789">
    <property type="term" value="C:endoplasmic reticulum membrane"/>
    <property type="evidence" value="ECO:0007669"/>
    <property type="project" value="UniProtKB-SubCell"/>
</dbReference>
<comment type="similarity">
    <text evidence="2">Belongs to the RETREG family.</text>
</comment>
<name>A0A6P9BX19_PANGU</name>
<evidence type="ECO:0000256" key="3">
    <source>
        <dbReference type="ARBA" id="ARBA00022553"/>
    </source>
</evidence>
<feature type="domain" description="RETREG1-3/ARL6IP-like N-terminal reticulon-homology" evidence="11">
    <location>
        <begin position="60"/>
        <end position="242"/>
    </location>
</feature>
<evidence type="ECO:0000256" key="10">
    <source>
        <dbReference type="SAM" id="Phobius"/>
    </source>
</evidence>
<feature type="compositionally biased region" description="Basic and acidic residues" evidence="9">
    <location>
        <begin position="328"/>
        <end position="343"/>
    </location>
</feature>
<feature type="transmembrane region" description="Helical" evidence="10">
    <location>
        <begin position="89"/>
        <end position="115"/>
    </location>
</feature>
<dbReference type="PANTHER" id="PTHR28659">
    <property type="entry name" value="RETICULON-LIKE PROTEIN"/>
    <property type="match status" value="1"/>
</dbReference>
<dbReference type="Proteomes" id="UP001652622">
    <property type="component" value="Unplaced"/>
</dbReference>
<keyword evidence="8 10" id="KW-0472">Membrane</keyword>
<feature type="region of interest" description="Disordered" evidence="9">
    <location>
        <begin position="13"/>
        <end position="38"/>
    </location>
</feature>
<dbReference type="InterPro" id="IPR057282">
    <property type="entry name" value="RETREG1-3-like_RHD"/>
</dbReference>
<evidence type="ECO:0000256" key="2">
    <source>
        <dbReference type="ARBA" id="ARBA00006299"/>
    </source>
</evidence>
<evidence type="ECO:0000256" key="4">
    <source>
        <dbReference type="ARBA" id="ARBA00022692"/>
    </source>
</evidence>
<evidence type="ECO:0000256" key="8">
    <source>
        <dbReference type="ARBA" id="ARBA00023136"/>
    </source>
</evidence>
<feature type="compositionally biased region" description="Polar residues" evidence="9">
    <location>
        <begin position="369"/>
        <end position="381"/>
    </location>
</feature>
<evidence type="ECO:0000256" key="1">
    <source>
        <dbReference type="ARBA" id="ARBA00004477"/>
    </source>
</evidence>
<dbReference type="InterPro" id="IPR043384">
    <property type="entry name" value="RETREG1/3"/>
</dbReference>
<feature type="transmembrane region" description="Helical" evidence="10">
    <location>
        <begin position="181"/>
        <end position="199"/>
    </location>
</feature>
<reference evidence="13" key="1">
    <citation type="submission" date="2025-08" db="UniProtKB">
        <authorList>
            <consortium name="RefSeq"/>
        </authorList>
    </citation>
    <scope>IDENTIFICATION</scope>
    <source>
        <tissue evidence="13">Blood</tissue>
    </source>
</reference>
<dbReference type="CTD" id="162427"/>
<evidence type="ECO:0000256" key="7">
    <source>
        <dbReference type="ARBA" id="ARBA00023006"/>
    </source>
</evidence>
<feature type="compositionally biased region" description="Polar residues" evidence="9">
    <location>
        <begin position="308"/>
        <end position="322"/>
    </location>
</feature>
<keyword evidence="5" id="KW-0256">Endoplasmic reticulum</keyword>
<evidence type="ECO:0000313" key="12">
    <source>
        <dbReference type="Proteomes" id="UP001652622"/>
    </source>
</evidence>
<sequence length="476" mass="52422">MLGEGRMAAAEVAGRGAGSSSGTNHSSGGGGLVTDAQAPSSEREQRVRALSAFLGTHLAPYEPVLTALQATLTWEKPARSALGWVGAHAAFGFFALTSLHLIFLVAFTLILIVCLDQWKNRIWPEIKAVRPDQLDNGSWGFVHPRLLSVPELCHFLAKGWITGDSFMRSLLSFKKQNPGKFCLLACGVLTFLAVLGYYIPGVCLAYLIMLSFLLWPLAVYHNLSQHLYTKLQPALQRLDFSVRGYMMSKHKERQSRHHIWREHPAGANESDSEEELAAFCPKLDDAVVAKELAFSDSEHSDAEVSYTENGTFNLSRGQTPLTEGSEDFDGHSDPEESFARDLPDFPSINPEMTGIDDEDDTSIGIPSLSPRNQAQEQNQQSHKQEAVTSEFLLNELPLMHNLTDDLAGFVTRGMIQLALSGTSQSVAVHSNRQQRSAKPFLRTSSSELDTDAEGDDFELLDQSELNQMDPSNSRGQ</sequence>
<evidence type="ECO:0000256" key="6">
    <source>
        <dbReference type="ARBA" id="ARBA00022989"/>
    </source>
</evidence>
<keyword evidence="6 10" id="KW-1133">Transmembrane helix</keyword>